<organism evidence="1 2">
    <name type="scientific">Streptosporangium subroseum</name>
    <dbReference type="NCBI Taxonomy" id="106412"/>
    <lineage>
        <taxon>Bacteria</taxon>
        <taxon>Bacillati</taxon>
        <taxon>Actinomycetota</taxon>
        <taxon>Actinomycetes</taxon>
        <taxon>Streptosporangiales</taxon>
        <taxon>Streptosporangiaceae</taxon>
        <taxon>Streptosporangium</taxon>
    </lineage>
</organism>
<proteinExistence type="predicted"/>
<name>A0A239GBJ7_9ACTN</name>
<reference evidence="1 2" key="1">
    <citation type="submission" date="2017-06" db="EMBL/GenBank/DDBJ databases">
        <authorList>
            <person name="Kim H.J."/>
            <person name="Triplett B.A."/>
        </authorList>
    </citation>
    <scope>NUCLEOTIDE SEQUENCE [LARGE SCALE GENOMIC DNA]</scope>
    <source>
        <strain evidence="1 2">CGMCC 4.2132</strain>
    </source>
</reference>
<dbReference type="Proteomes" id="UP000198282">
    <property type="component" value="Unassembled WGS sequence"/>
</dbReference>
<keyword evidence="2" id="KW-1185">Reference proteome</keyword>
<dbReference type="EMBL" id="FZOD01000013">
    <property type="protein sequence ID" value="SNS66082.1"/>
    <property type="molecule type" value="Genomic_DNA"/>
</dbReference>
<sequence>MDGVADGAAGAVEAGASSTSVWVVPGVPPGVMSAKPAGVALMASTAPSTATDPVAVSSRDLRVVATAVI</sequence>
<gene>
    <name evidence="1" type="ORF">SAMN05216276_101399</name>
</gene>
<evidence type="ECO:0000313" key="2">
    <source>
        <dbReference type="Proteomes" id="UP000198282"/>
    </source>
</evidence>
<evidence type="ECO:0000313" key="1">
    <source>
        <dbReference type="EMBL" id="SNS66082.1"/>
    </source>
</evidence>
<accession>A0A239GBJ7</accession>
<protein>
    <submittedName>
        <fullName evidence="1">Uncharacterized protein</fullName>
    </submittedName>
</protein>
<dbReference type="AlphaFoldDB" id="A0A239GBJ7"/>